<evidence type="ECO:0000256" key="1">
    <source>
        <dbReference type="SAM" id="MobiDB-lite"/>
    </source>
</evidence>
<feature type="region of interest" description="Disordered" evidence="1">
    <location>
        <begin position="1"/>
        <end position="37"/>
    </location>
</feature>
<organism evidence="2 3">
    <name type="scientific">Caerostris extrusa</name>
    <name type="common">Bark spider</name>
    <name type="synonym">Caerostris bankana</name>
    <dbReference type="NCBI Taxonomy" id="172846"/>
    <lineage>
        <taxon>Eukaryota</taxon>
        <taxon>Metazoa</taxon>
        <taxon>Ecdysozoa</taxon>
        <taxon>Arthropoda</taxon>
        <taxon>Chelicerata</taxon>
        <taxon>Arachnida</taxon>
        <taxon>Araneae</taxon>
        <taxon>Araneomorphae</taxon>
        <taxon>Entelegynae</taxon>
        <taxon>Araneoidea</taxon>
        <taxon>Araneidae</taxon>
        <taxon>Caerostris</taxon>
    </lineage>
</organism>
<sequence length="122" mass="13352">MSQNTIVKTTTRCRPSSQYSSKGHAEADPGNIKGLPSRQSLKIPLRNHKAVIHSNPNMIDKGIALINVSNYYLVGVGLYLLQNLPEPSSLNHPLTLEGHSSPDSLRATALNRFSGIFRSECL</sequence>
<proteinExistence type="predicted"/>
<name>A0AAV4S2T0_CAEEX</name>
<accession>A0AAV4S2T0</accession>
<evidence type="ECO:0000313" key="2">
    <source>
        <dbReference type="EMBL" id="GIY26906.1"/>
    </source>
</evidence>
<comment type="caution">
    <text evidence="2">The sequence shown here is derived from an EMBL/GenBank/DDBJ whole genome shotgun (WGS) entry which is preliminary data.</text>
</comment>
<feature type="compositionally biased region" description="Polar residues" evidence="1">
    <location>
        <begin position="1"/>
        <end position="21"/>
    </location>
</feature>
<dbReference type="AlphaFoldDB" id="A0AAV4S2T0"/>
<evidence type="ECO:0000313" key="3">
    <source>
        <dbReference type="Proteomes" id="UP001054945"/>
    </source>
</evidence>
<gene>
    <name evidence="2" type="ORF">CEXT_671851</name>
</gene>
<dbReference type="Proteomes" id="UP001054945">
    <property type="component" value="Unassembled WGS sequence"/>
</dbReference>
<protein>
    <submittedName>
        <fullName evidence="2">Uncharacterized protein</fullName>
    </submittedName>
</protein>
<reference evidence="2 3" key="1">
    <citation type="submission" date="2021-06" db="EMBL/GenBank/DDBJ databases">
        <title>Caerostris extrusa draft genome.</title>
        <authorList>
            <person name="Kono N."/>
            <person name="Arakawa K."/>
        </authorList>
    </citation>
    <scope>NUCLEOTIDE SEQUENCE [LARGE SCALE GENOMIC DNA]</scope>
</reference>
<dbReference type="EMBL" id="BPLR01008746">
    <property type="protein sequence ID" value="GIY26906.1"/>
    <property type="molecule type" value="Genomic_DNA"/>
</dbReference>
<keyword evidence="3" id="KW-1185">Reference proteome</keyword>